<dbReference type="Gene3D" id="1.10.472.10">
    <property type="entry name" value="Cyclin-like"/>
    <property type="match status" value="2"/>
</dbReference>
<gene>
    <name evidence="11" type="ORF">CVLEPA_LOCUS15305</name>
</gene>
<dbReference type="InterPro" id="IPR004367">
    <property type="entry name" value="Cyclin_C-dom"/>
</dbReference>
<dbReference type="PANTHER" id="PTHR10177">
    <property type="entry name" value="CYCLINS"/>
    <property type="match status" value="1"/>
</dbReference>
<dbReference type="SUPFAM" id="SSF47954">
    <property type="entry name" value="Cyclin-like"/>
    <property type="match status" value="2"/>
</dbReference>
<evidence type="ECO:0000256" key="3">
    <source>
        <dbReference type="ARBA" id="ARBA00022618"/>
    </source>
</evidence>
<dbReference type="InterPro" id="IPR036915">
    <property type="entry name" value="Cyclin-like_sf"/>
</dbReference>
<feature type="domain" description="Cyclin-like" evidence="9">
    <location>
        <begin position="207"/>
        <end position="291"/>
    </location>
</feature>
<evidence type="ECO:0000313" key="12">
    <source>
        <dbReference type="Proteomes" id="UP001642483"/>
    </source>
</evidence>
<keyword evidence="4" id="KW-0498">Mitosis</keyword>
<evidence type="ECO:0000256" key="1">
    <source>
        <dbReference type="ARBA" id="ARBA00006955"/>
    </source>
</evidence>
<proteinExistence type="inferred from homology"/>
<dbReference type="Pfam" id="PF02984">
    <property type="entry name" value="Cyclin_C"/>
    <property type="match status" value="1"/>
</dbReference>
<evidence type="ECO:0000256" key="4">
    <source>
        <dbReference type="ARBA" id="ARBA00022776"/>
    </source>
</evidence>
<dbReference type="SMART" id="SM01332">
    <property type="entry name" value="Cyclin_C"/>
    <property type="match status" value="1"/>
</dbReference>
<feature type="domain" description="Cyclin C-terminal" evidence="10">
    <location>
        <begin position="300"/>
        <end position="416"/>
    </location>
</feature>
<evidence type="ECO:0000256" key="8">
    <source>
        <dbReference type="SAM" id="MobiDB-lite"/>
    </source>
</evidence>
<keyword evidence="5 7" id="KW-0195">Cyclin</keyword>
<feature type="domain" description="Cyclin-like" evidence="9">
    <location>
        <begin position="304"/>
        <end position="385"/>
    </location>
</feature>
<dbReference type="InterPro" id="IPR039361">
    <property type="entry name" value="Cyclin"/>
</dbReference>
<dbReference type="CDD" id="cd20504">
    <property type="entry name" value="CYCLIN_CCNA_rpt1"/>
    <property type="match status" value="1"/>
</dbReference>
<dbReference type="InterPro" id="IPR013763">
    <property type="entry name" value="Cyclin-like_dom"/>
</dbReference>
<evidence type="ECO:0000313" key="11">
    <source>
        <dbReference type="EMBL" id="CAK8684317.1"/>
    </source>
</evidence>
<feature type="region of interest" description="Disordered" evidence="8">
    <location>
        <begin position="1"/>
        <end position="41"/>
    </location>
</feature>
<dbReference type="Proteomes" id="UP001642483">
    <property type="component" value="Unassembled WGS sequence"/>
</dbReference>
<organism evidence="11 12">
    <name type="scientific">Clavelina lepadiformis</name>
    <name type="common">Light-bulb sea squirt</name>
    <name type="synonym">Ascidia lepadiformis</name>
    <dbReference type="NCBI Taxonomy" id="159417"/>
    <lineage>
        <taxon>Eukaryota</taxon>
        <taxon>Metazoa</taxon>
        <taxon>Chordata</taxon>
        <taxon>Tunicata</taxon>
        <taxon>Ascidiacea</taxon>
        <taxon>Aplousobranchia</taxon>
        <taxon>Clavelinidae</taxon>
        <taxon>Clavelina</taxon>
    </lineage>
</organism>
<feature type="region of interest" description="Disordered" evidence="8">
    <location>
        <begin position="83"/>
        <end position="102"/>
    </location>
</feature>
<feature type="compositionally biased region" description="Basic and acidic residues" evidence="8">
    <location>
        <begin position="83"/>
        <end position="98"/>
    </location>
</feature>
<accession>A0ABP0FXJ6</accession>
<keyword evidence="6" id="KW-0131">Cell cycle</keyword>
<dbReference type="Pfam" id="PF16500">
    <property type="entry name" value="Cyclin_N2"/>
    <property type="match status" value="1"/>
</dbReference>
<protein>
    <recommendedName>
        <fullName evidence="2">Cyclin-A2</fullName>
    </recommendedName>
</protein>
<dbReference type="InterPro" id="IPR032447">
    <property type="entry name" value="Cyclin-A_N"/>
</dbReference>
<name>A0ABP0FXJ6_CLALP</name>
<dbReference type="Pfam" id="PF00134">
    <property type="entry name" value="Cyclin_N"/>
    <property type="match status" value="1"/>
</dbReference>
<keyword evidence="12" id="KW-1185">Reference proteome</keyword>
<comment type="similarity">
    <text evidence="1">Belongs to the cyclin family. Cyclin AB subfamily.</text>
</comment>
<evidence type="ECO:0000259" key="9">
    <source>
        <dbReference type="SMART" id="SM00385"/>
    </source>
</evidence>
<feature type="compositionally biased region" description="Polar residues" evidence="8">
    <location>
        <begin position="1"/>
        <end position="12"/>
    </location>
</feature>
<dbReference type="EMBL" id="CAWYQH010000097">
    <property type="protein sequence ID" value="CAK8684317.1"/>
    <property type="molecule type" value="Genomic_DNA"/>
</dbReference>
<sequence>MASETTNISTRSGVLGENRHKNYNPENVPIGGKAKSAATRPVLGSVNQNTVSGRIQPFRAAKQNATTEGFFSSTAPKQTAFKIFDENSTESKSDKPSSEEGDVPAIASTQLHPALTALPTSRPPLGNISGHDTSLHSVDSPMVLDMDDDERLNIFDIDASAGIYGLSEYAVEIFEHLRESEQLRRPKPNYMRKQQDITPGMRAILVDWLVEVADEYKLHTETTHLAVNYIDRFLSQMAVLRGKLQLVGAAAMFLAAKFEEIYPPDVGEFVYITDDTYTKKQVLRMEHLILKVLNFDVAVPTSNQFLKRFLKAAGANKKAEYLAQYLCELALVEFDCVQYLPSLMAAAAVCLACYTVSGKLWDETMEHYMKYELSELAPCIKQLCEIFENAPNHPQQALNEKYKDAKFDCVSTLNAPTLPSFEDMDAEENHLGSS</sequence>
<comment type="caution">
    <text evidence="11">The sequence shown here is derived from an EMBL/GenBank/DDBJ whole genome shotgun (WGS) entry which is preliminary data.</text>
</comment>
<evidence type="ECO:0000256" key="5">
    <source>
        <dbReference type="ARBA" id="ARBA00023127"/>
    </source>
</evidence>
<dbReference type="SMART" id="SM00385">
    <property type="entry name" value="CYCLIN"/>
    <property type="match status" value="2"/>
</dbReference>
<dbReference type="InterPro" id="IPR006671">
    <property type="entry name" value="Cyclin_N"/>
</dbReference>
<reference evidence="11 12" key="1">
    <citation type="submission" date="2024-02" db="EMBL/GenBank/DDBJ databases">
        <authorList>
            <person name="Daric V."/>
            <person name="Darras S."/>
        </authorList>
    </citation>
    <scope>NUCLEOTIDE SEQUENCE [LARGE SCALE GENOMIC DNA]</scope>
</reference>
<evidence type="ECO:0000256" key="2">
    <source>
        <dbReference type="ARBA" id="ARBA00019673"/>
    </source>
</evidence>
<keyword evidence="3" id="KW-0132">Cell division</keyword>
<evidence type="ECO:0000256" key="7">
    <source>
        <dbReference type="RuleBase" id="RU000383"/>
    </source>
</evidence>
<evidence type="ECO:0000259" key="10">
    <source>
        <dbReference type="SMART" id="SM01332"/>
    </source>
</evidence>
<dbReference type="InterPro" id="IPR046965">
    <property type="entry name" value="Cyclin_A/B-like"/>
</dbReference>
<evidence type="ECO:0000256" key="6">
    <source>
        <dbReference type="ARBA" id="ARBA00023306"/>
    </source>
</evidence>
<dbReference type="PIRSF" id="PIRSF001771">
    <property type="entry name" value="Cyclin_A_B_D_E"/>
    <property type="match status" value="1"/>
</dbReference>